<sequence>MQWCCCSRQILSPSPFPYRVASFFLPSQSTFSISPGLQQTSAWHATVTYTPCGRRNAGSAHVARTVSSLAMVRGTF</sequence>
<keyword evidence="2" id="KW-1185">Reference proteome</keyword>
<name>A0A9D4QVN2_DREPO</name>
<reference evidence="1" key="1">
    <citation type="journal article" date="2019" name="bioRxiv">
        <title>The Genome of the Zebra Mussel, Dreissena polymorpha: A Resource for Invasive Species Research.</title>
        <authorList>
            <person name="McCartney M.A."/>
            <person name="Auch B."/>
            <person name="Kono T."/>
            <person name="Mallez S."/>
            <person name="Zhang Y."/>
            <person name="Obille A."/>
            <person name="Becker A."/>
            <person name="Abrahante J.E."/>
            <person name="Garbe J."/>
            <person name="Badalamenti J.P."/>
            <person name="Herman A."/>
            <person name="Mangelson H."/>
            <person name="Liachko I."/>
            <person name="Sullivan S."/>
            <person name="Sone E.D."/>
            <person name="Koren S."/>
            <person name="Silverstein K.A.T."/>
            <person name="Beckman K.B."/>
            <person name="Gohl D.M."/>
        </authorList>
    </citation>
    <scope>NUCLEOTIDE SEQUENCE</scope>
    <source>
        <strain evidence="1">Duluth1</strain>
        <tissue evidence="1">Whole animal</tissue>
    </source>
</reference>
<evidence type="ECO:0000313" key="2">
    <source>
        <dbReference type="Proteomes" id="UP000828390"/>
    </source>
</evidence>
<reference evidence="1" key="2">
    <citation type="submission" date="2020-11" db="EMBL/GenBank/DDBJ databases">
        <authorList>
            <person name="McCartney M.A."/>
            <person name="Auch B."/>
            <person name="Kono T."/>
            <person name="Mallez S."/>
            <person name="Becker A."/>
            <person name="Gohl D.M."/>
            <person name="Silverstein K.A.T."/>
            <person name="Koren S."/>
            <person name="Bechman K.B."/>
            <person name="Herman A."/>
            <person name="Abrahante J.E."/>
            <person name="Garbe J."/>
        </authorList>
    </citation>
    <scope>NUCLEOTIDE SEQUENCE</scope>
    <source>
        <strain evidence="1">Duluth1</strain>
        <tissue evidence="1">Whole animal</tissue>
    </source>
</reference>
<proteinExistence type="predicted"/>
<dbReference type="EMBL" id="JAIWYP010000003">
    <property type="protein sequence ID" value="KAH3845326.1"/>
    <property type="molecule type" value="Genomic_DNA"/>
</dbReference>
<organism evidence="1 2">
    <name type="scientific">Dreissena polymorpha</name>
    <name type="common">Zebra mussel</name>
    <name type="synonym">Mytilus polymorpha</name>
    <dbReference type="NCBI Taxonomy" id="45954"/>
    <lineage>
        <taxon>Eukaryota</taxon>
        <taxon>Metazoa</taxon>
        <taxon>Spiralia</taxon>
        <taxon>Lophotrochozoa</taxon>
        <taxon>Mollusca</taxon>
        <taxon>Bivalvia</taxon>
        <taxon>Autobranchia</taxon>
        <taxon>Heteroconchia</taxon>
        <taxon>Euheterodonta</taxon>
        <taxon>Imparidentia</taxon>
        <taxon>Neoheterodontei</taxon>
        <taxon>Myida</taxon>
        <taxon>Dreissenoidea</taxon>
        <taxon>Dreissenidae</taxon>
        <taxon>Dreissena</taxon>
    </lineage>
</organism>
<gene>
    <name evidence="1" type="ORF">DPMN_087605</name>
</gene>
<comment type="caution">
    <text evidence="1">The sequence shown here is derived from an EMBL/GenBank/DDBJ whole genome shotgun (WGS) entry which is preliminary data.</text>
</comment>
<evidence type="ECO:0000313" key="1">
    <source>
        <dbReference type="EMBL" id="KAH3845326.1"/>
    </source>
</evidence>
<accession>A0A9D4QVN2</accession>
<dbReference type="AlphaFoldDB" id="A0A9D4QVN2"/>
<protein>
    <submittedName>
        <fullName evidence="1">Uncharacterized protein</fullName>
    </submittedName>
</protein>
<dbReference type="Proteomes" id="UP000828390">
    <property type="component" value="Unassembled WGS sequence"/>
</dbReference>